<dbReference type="GO" id="GO:0004222">
    <property type="term" value="F:metalloendopeptidase activity"/>
    <property type="evidence" value="ECO:0007669"/>
    <property type="project" value="InterPro"/>
</dbReference>
<evidence type="ECO:0000313" key="14">
    <source>
        <dbReference type="EMBL" id="KAG4410930.1"/>
    </source>
</evidence>
<name>A0A8H7T1W0_9HELO</name>
<keyword evidence="6 12" id="KW-0378">Hydrolase</keyword>
<gene>
    <name evidence="14" type="ORF">IFR04_015939</name>
</gene>
<dbReference type="InterPro" id="IPR001842">
    <property type="entry name" value="Peptidase_M36"/>
</dbReference>
<comment type="caution">
    <text evidence="14">The sequence shown here is derived from an EMBL/GenBank/DDBJ whole genome shotgun (WGS) entry which is preliminary data.</text>
</comment>
<evidence type="ECO:0000256" key="9">
    <source>
        <dbReference type="ARBA" id="ARBA00023145"/>
    </source>
</evidence>
<dbReference type="AlphaFoldDB" id="A0A8H7T1W0"/>
<comment type="similarity">
    <text evidence="2 12">Belongs to the peptidase M36 family.</text>
</comment>
<evidence type="ECO:0000256" key="1">
    <source>
        <dbReference type="ARBA" id="ARBA00004613"/>
    </source>
</evidence>
<dbReference type="GO" id="GO:0006508">
    <property type="term" value="P:proteolysis"/>
    <property type="evidence" value="ECO:0007669"/>
    <property type="project" value="UniProtKB-KW"/>
</dbReference>
<keyword evidence="9 12" id="KW-0865">Zymogen</keyword>
<feature type="binding site" evidence="11">
    <location>
        <position position="271"/>
    </location>
    <ligand>
        <name>Zn(2+)</name>
        <dbReference type="ChEBI" id="CHEBI:29105"/>
        <note>catalytic</note>
    </ligand>
</feature>
<dbReference type="InterPro" id="IPR027268">
    <property type="entry name" value="Peptidase_M4/M1_CTD_sf"/>
</dbReference>
<sequence>GGVGRYVIEGSTGTLSEPKAKLVYFQNADSTLTLTWRVETDINDNWLLSYVDAVTGSEILGVVDYVSDASYTGSRSVETNPQDAVASEFGFQSIGTTSYTVTRGNNGIAQANWEGDSAYLNDYRPDAGTGANFNYGLDLTNTNPKTYANASVAQLFYTANIHDLLYVLGFNEAAGNFETNNNGQGGRGADAVILNAQDASGTNNANFATPADGSPGRMRMYIWTYSTPNRDCSFDAGVVIHEYTHGLSNRLTGGPANSACLGTTEAGGMGEGWSDFMAIAIHVKTADTRSKNYPMGDWVYNNPNGIRNYLYSTSLTTNPYTYKSVNGMTAVHTIGTVWATILYEVFWNLVEKYGITAARKPTFSGGVPTDGRFLAMKLVVDGMKLQPCSPTFITARNAIIDADLALTGGANKCLLWKGFAKRGLGSAAAQGSGSNNRVESYTLPSGC</sequence>
<evidence type="ECO:0000256" key="5">
    <source>
        <dbReference type="ARBA" id="ARBA00022723"/>
    </source>
</evidence>
<feature type="region of interest" description="Disordered" evidence="13">
    <location>
        <begin position="426"/>
        <end position="447"/>
    </location>
</feature>
<keyword evidence="3 12" id="KW-0964">Secreted</keyword>
<comment type="cofactor">
    <cofactor evidence="11">
        <name>Zn(2+)</name>
        <dbReference type="ChEBI" id="CHEBI:29105"/>
    </cofactor>
    <text evidence="11">Binds 1 zinc ion per subunit.</text>
</comment>
<proteinExistence type="inferred from homology"/>
<dbReference type="Gene3D" id="3.10.170.10">
    <property type="match status" value="1"/>
</dbReference>
<dbReference type="Proteomes" id="UP000664132">
    <property type="component" value="Unassembled WGS sequence"/>
</dbReference>
<dbReference type="SUPFAM" id="SSF55486">
    <property type="entry name" value="Metalloproteases ('zincins'), catalytic domain"/>
    <property type="match status" value="1"/>
</dbReference>
<keyword evidence="8 12" id="KW-0482">Metalloprotease</keyword>
<evidence type="ECO:0000256" key="12">
    <source>
        <dbReference type="RuleBase" id="RU364017"/>
    </source>
</evidence>
<keyword evidence="5 11" id="KW-0479">Metal-binding</keyword>
<dbReference type="CDD" id="cd09596">
    <property type="entry name" value="M36"/>
    <property type="match status" value="1"/>
</dbReference>
<feature type="binding site" evidence="11">
    <location>
        <position position="68"/>
    </location>
    <ligand>
        <name>Zn(2+)</name>
        <dbReference type="ChEBI" id="CHEBI:29105"/>
        <note>catalytic</note>
    </ligand>
</feature>
<dbReference type="EC" id="3.4.24.-" evidence="12"/>
<organism evidence="14 15">
    <name type="scientific">Cadophora malorum</name>
    <dbReference type="NCBI Taxonomy" id="108018"/>
    <lineage>
        <taxon>Eukaryota</taxon>
        <taxon>Fungi</taxon>
        <taxon>Dikarya</taxon>
        <taxon>Ascomycota</taxon>
        <taxon>Pezizomycotina</taxon>
        <taxon>Leotiomycetes</taxon>
        <taxon>Helotiales</taxon>
        <taxon>Ploettnerulaceae</taxon>
        <taxon>Cadophora</taxon>
    </lineage>
</organism>
<feature type="binding site" evidence="11">
    <location>
        <position position="241"/>
    </location>
    <ligand>
        <name>Zn(2+)</name>
        <dbReference type="ChEBI" id="CHEBI:29105"/>
        <note>catalytic</note>
    </ligand>
</feature>
<feature type="compositionally biased region" description="Polar residues" evidence="13">
    <location>
        <begin position="435"/>
        <end position="447"/>
    </location>
</feature>
<evidence type="ECO:0000313" key="15">
    <source>
        <dbReference type="Proteomes" id="UP000664132"/>
    </source>
</evidence>
<feature type="active site" evidence="10">
    <location>
        <position position="242"/>
    </location>
</feature>
<evidence type="ECO:0000256" key="7">
    <source>
        <dbReference type="ARBA" id="ARBA00022833"/>
    </source>
</evidence>
<evidence type="ECO:0000256" key="8">
    <source>
        <dbReference type="ARBA" id="ARBA00023049"/>
    </source>
</evidence>
<keyword evidence="4 12" id="KW-0645">Protease</keyword>
<accession>A0A8H7T1W0</accession>
<evidence type="ECO:0000256" key="13">
    <source>
        <dbReference type="SAM" id="MobiDB-lite"/>
    </source>
</evidence>
<dbReference type="PRINTS" id="PR00999">
    <property type="entry name" value="FUNGALYSIN"/>
</dbReference>
<evidence type="ECO:0000256" key="3">
    <source>
        <dbReference type="ARBA" id="ARBA00022525"/>
    </source>
</evidence>
<protein>
    <recommendedName>
        <fullName evidence="12">Extracellular metalloproteinase</fullName>
        <ecNumber evidence="12">3.4.24.-</ecNumber>
    </recommendedName>
    <alternativeName>
        <fullName evidence="12">Fungalysin</fullName>
    </alternativeName>
</protein>
<dbReference type="PANTHER" id="PTHR33478">
    <property type="entry name" value="EXTRACELLULAR METALLOPROTEINASE MEP"/>
    <property type="match status" value="1"/>
</dbReference>
<dbReference type="GO" id="GO:0008270">
    <property type="term" value="F:zinc ion binding"/>
    <property type="evidence" value="ECO:0007669"/>
    <property type="project" value="InterPro"/>
</dbReference>
<comment type="subcellular location">
    <subcellularLocation>
        <location evidence="1 12">Secreted</location>
    </subcellularLocation>
</comment>
<reference evidence="14" key="1">
    <citation type="submission" date="2021-02" db="EMBL/GenBank/DDBJ databases">
        <title>Genome sequence Cadophora malorum strain M34.</title>
        <authorList>
            <person name="Stefanovic E."/>
            <person name="Vu D."/>
            <person name="Scully C."/>
            <person name="Dijksterhuis J."/>
            <person name="Roader J."/>
            <person name="Houbraken J."/>
        </authorList>
    </citation>
    <scope>NUCLEOTIDE SEQUENCE</scope>
    <source>
        <strain evidence="14">M34</strain>
    </source>
</reference>
<dbReference type="EMBL" id="JAFJYH010000554">
    <property type="protein sequence ID" value="KAG4410930.1"/>
    <property type="molecule type" value="Genomic_DNA"/>
</dbReference>
<evidence type="ECO:0000256" key="6">
    <source>
        <dbReference type="ARBA" id="ARBA00022801"/>
    </source>
</evidence>
<dbReference type="PANTHER" id="PTHR33478:SF1">
    <property type="entry name" value="EXTRACELLULAR METALLOPROTEINASE MEP"/>
    <property type="match status" value="1"/>
</dbReference>
<evidence type="ECO:0000256" key="2">
    <source>
        <dbReference type="ARBA" id="ARBA00006006"/>
    </source>
</evidence>
<evidence type="ECO:0000256" key="4">
    <source>
        <dbReference type="ARBA" id="ARBA00022670"/>
    </source>
</evidence>
<dbReference type="GO" id="GO:0005576">
    <property type="term" value="C:extracellular region"/>
    <property type="evidence" value="ECO:0007669"/>
    <property type="project" value="UniProtKB-SubCell"/>
</dbReference>
<evidence type="ECO:0000256" key="10">
    <source>
        <dbReference type="PIRSR" id="PIRSR601842-1"/>
    </source>
</evidence>
<dbReference type="Gene3D" id="1.10.390.10">
    <property type="entry name" value="Neutral Protease Domain 2"/>
    <property type="match status" value="1"/>
</dbReference>
<dbReference type="Pfam" id="PF02128">
    <property type="entry name" value="Peptidase_M36"/>
    <property type="match status" value="1"/>
</dbReference>
<dbReference type="InterPro" id="IPR050371">
    <property type="entry name" value="Fungal_virulence_M36"/>
</dbReference>
<keyword evidence="7 11" id="KW-0862">Zinc</keyword>
<dbReference type="OrthoDB" id="3227768at2759"/>
<feature type="binding site" evidence="11">
    <location>
        <position position="245"/>
    </location>
    <ligand>
        <name>Zn(2+)</name>
        <dbReference type="ChEBI" id="CHEBI:29105"/>
        <note>catalytic</note>
    </ligand>
</feature>
<evidence type="ECO:0000256" key="11">
    <source>
        <dbReference type="PIRSR" id="PIRSR601842-2"/>
    </source>
</evidence>
<keyword evidence="15" id="KW-1185">Reference proteome</keyword>
<feature type="non-terminal residue" evidence="14">
    <location>
        <position position="447"/>
    </location>
</feature>